<dbReference type="EMBL" id="JACYXI010000011">
    <property type="protein sequence ID" value="MBD8893096.1"/>
    <property type="molecule type" value="Genomic_DNA"/>
</dbReference>
<organism evidence="2 3">
    <name type="scientific">Roseibium litorale</name>
    <dbReference type="NCBI Taxonomy" id="2803841"/>
    <lineage>
        <taxon>Bacteria</taxon>
        <taxon>Pseudomonadati</taxon>
        <taxon>Pseudomonadota</taxon>
        <taxon>Alphaproteobacteria</taxon>
        <taxon>Hyphomicrobiales</taxon>
        <taxon>Stappiaceae</taxon>
        <taxon>Roseibium</taxon>
    </lineage>
</organism>
<reference evidence="3" key="1">
    <citation type="submission" date="2020-09" db="EMBL/GenBank/DDBJ databases">
        <title>The genome sequence of strain Labrenzia suaedae 4C16A.</title>
        <authorList>
            <person name="Liu Y."/>
        </authorList>
    </citation>
    <scope>NUCLEOTIDE SEQUENCE [LARGE SCALE GENOMIC DNA]</scope>
    <source>
        <strain evidence="3">4C16A</strain>
    </source>
</reference>
<dbReference type="Pfam" id="PF20066">
    <property type="entry name" value="Glyoxalase_8"/>
    <property type="match status" value="1"/>
</dbReference>
<evidence type="ECO:0000313" key="3">
    <source>
        <dbReference type="Proteomes" id="UP000632063"/>
    </source>
</evidence>
<protein>
    <recommendedName>
        <fullName evidence="1">Glyoxalase-related protein domain-containing protein</fullName>
    </recommendedName>
</protein>
<accession>A0ABR9CS65</accession>
<evidence type="ECO:0000259" key="1">
    <source>
        <dbReference type="Pfam" id="PF20066"/>
    </source>
</evidence>
<feature type="domain" description="Glyoxalase-related protein" evidence="1">
    <location>
        <begin position="2"/>
        <end position="141"/>
    </location>
</feature>
<keyword evidence="3" id="KW-1185">Reference proteome</keyword>
<dbReference type="Proteomes" id="UP000632063">
    <property type="component" value="Unassembled WGS sequence"/>
</dbReference>
<reference evidence="2 3" key="2">
    <citation type="journal article" date="2021" name="Int. J. Syst. Evol. Microbiol.">
        <title>Roseibium litorale sp. nov., isolated from a tidal flat sediment and proposal for the reclassification of Labrenzia polysiphoniae as Roseibium polysiphoniae comb. nov.</title>
        <authorList>
            <person name="Liu Y."/>
            <person name="Pei T."/>
            <person name="Du J."/>
            <person name="Chao M."/>
            <person name="Deng M.R."/>
            <person name="Zhu H."/>
        </authorList>
    </citation>
    <scope>NUCLEOTIDE SEQUENCE [LARGE SCALE GENOMIC DNA]</scope>
    <source>
        <strain evidence="2 3">4C16A</strain>
    </source>
</reference>
<proteinExistence type="predicted"/>
<comment type="caution">
    <text evidence="2">The sequence shown here is derived from an EMBL/GenBank/DDBJ whole genome shotgun (WGS) entry which is preliminary data.</text>
</comment>
<dbReference type="InterPro" id="IPR045517">
    <property type="entry name" value="Glyoxalase_8"/>
</dbReference>
<dbReference type="RefSeq" id="WP_192149225.1">
    <property type="nucleotide sequence ID" value="NZ_JACYXI010000011.1"/>
</dbReference>
<sequence length="145" mass="15720">MTLPSINDLKAQAKRLRAALPSGTGQTPSHGQTLDLIARQYGYRDWNTLFAAKGNQPDLTLSPGDKVSGTYLHQAFTGTLVSVSRIGADGWQRVAIDFDTPVDVVAFDSFSAFRKRVNATIGPEGHTVEKTSDGQPHLVLRKIQA</sequence>
<name>A0ABR9CS65_9HYPH</name>
<gene>
    <name evidence="2" type="ORF">IG616_16255</name>
</gene>
<evidence type="ECO:0000313" key="2">
    <source>
        <dbReference type="EMBL" id="MBD8893096.1"/>
    </source>
</evidence>